<dbReference type="Proteomes" id="UP000799118">
    <property type="component" value="Unassembled WGS sequence"/>
</dbReference>
<evidence type="ECO:0000313" key="2">
    <source>
        <dbReference type="Proteomes" id="UP000799118"/>
    </source>
</evidence>
<proteinExistence type="predicted"/>
<keyword evidence="2" id="KW-1185">Reference proteome</keyword>
<organism evidence="1 2">
    <name type="scientific">Gymnopus androsaceus JB14</name>
    <dbReference type="NCBI Taxonomy" id="1447944"/>
    <lineage>
        <taxon>Eukaryota</taxon>
        <taxon>Fungi</taxon>
        <taxon>Dikarya</taxon>
        <taxon>Basidiomycota</taxon>
        <taxon>Agaricomycotina</taxon>
        <taxon>Agaricomycetes</taxon>
        <taxon>Agaricomycetidae</taxon>
        <taxon>Agaricales</taxon>
        <taxon>Marasmiineae</taxon>
        <taxon>Omphalotaceae</taxon>
        <taxon>Gymnopus</taxon>
    </lineage>
</organism>
<protein>
    <submittedName>
        <fullName evidence="1">Uncharacterized protein</fullName>
    </submittedName>
</protein>
<dbReference type="EMBL" id="ML769489">
    <property type="protein sequence ID" value="KAE9397996.1"/>
    <property type="molecule type" value="Genomic_DNA"/>
</dbReference>
<reference evidence="1" key="1">
    <citation type="journal article" date="2019" name="Environ. Microbiol.">
        <title>Fungal ecological strategies reflected in gene transcription - a case study of two litter decomposers.</title>
        <authorList>
            <person name="Barbi F."/>
            <person name="Kohler A."/>
            <person name="Barry K."/>
            <person name="Baskaran P."/>
            <person name="Daum C."/>
            <person name="Fauchery L."/>
            <person name="Ihrmark K."/>
            <person name="Kuo A."/>
            <person name="LaButti K."/>
            <person name="Lipzen A."/>
            <person name="Morin E."/>
            <person name="Grigoriev I.V."/>
            <person name="Henrissat B."/>
            <person name="Lindahl B."/>
            <person name="Martin F."/>
        </authorList>
    </citation>
    <scope>NUCLEOTIDE SEQUENCE</scope>
    <source>
        <strain evidence="1">JB14</strain>
    </source>
</reference>
<accession>A0A6A4HIT1</accession>
<sequence length="126" mass="14201">MFPFTTAIFTASAVYSTLCDHDPALNPQAKFSTPIFRTRNQELDFVALYVWRLVRHRARDFSGGRLEQKSGAGIRVVEVCTSGNNLRLGPKVIFSVLDDTTQHPEGSLSVDPQHSHCRVWARAEKR</sequence>
<name>A0A6A4HIT1_9AGAR</name>
<gene>
    <name evidence="1" type="ORF">BT96DRAFT_995305</name>
</gene>
<dbReference type="AlphaFoldDB" id="A0A6A4HIT1"/>
<evidence type="ECO:0000313" key="1">
    <source>
        <dbReference type="EMBL" id="KAE9397996.1"/>
    </source>
</evidence>